<evidence type="ECO:0000256" key="1">
    <source>
        <dbReference type="SAM" id="MobiDB-lite"/>
    </source>
</evidence>
<accession>A0A915EE47</accession>
<feature type="compositionally biased region" description="Low complexity" evidence="1">
    <location>
        <begin position="437"/>
        <end position="448"/>
    </location>
</feature>
<feature type="compositionally biased region" description="Polar residues" evidence="1">
    <location>
        <begin position="48"/>
        <end position="97"/>
    </location>
</feature>
<feature type="region of interest" description="Disordered" evidence="1">
    <location>
        <begin position="1"/>
        <end position="110"/>
    </location>
</feature>
<proteinExistence type="predicted"/>
<evidence type="ECO:0000313" key="2">
    <source>
        <dbReference type="Proteomes" id="UP000887574"/>
    </source>
</evidence>
<feature type="region of interest" description="Disordered" evidence="1">
    <location>
        <begin position="318"/>
        <end position="376"/>
    </location>
</feature>
<evidence type="ECO:0000313" key="3">
    <source>
        <dbReference type="WBParaSite" id="jg5709"/>
    </source>
</evidence>
<feature type="compositionally biased region" description="Basic and acidic residues" evidence="1">
    <location>
        <begin position="35"/>
        <end position="44"/>
    </location>
</feature>
<feature type="region of interest" description="Disordered" evidence="1">
    <location>
        <begin position="152"/>
        <end position="196"/>
    </location>
</feature>
<feature type="region of interest" description="Disordered" evidence="1">
    <location>
        <begin position="414"/>
        <end position="465"/>
    </location>
</feature>
<keyword evidence="2" id="KW-1185">Reference proteome</keyword>
<dbReference type="AlphaFoldDB" id="A0A915EE47"/>
<organism evidence="2 3">
    <name type="scientific">Ditylenchus dipsaci</name>
    <dbReference type="NCBI Taxonomy" id="166011"/>
    <lineage>
        <taxon>Eukaryota</taxon>
        <taxon>Metazoa</taxon>
        <taxon>Ecdysozoa</taxon>
        <taxon>Nematoda</taxon>
        <taxon>Chromadorea</taxon>
        <taxon>Rhabditida</taxon>
        <taxon>Tylenchina</taxon>
        <taxon>Tylenchomorpha</taxon>
        <taxon>Sphaerularioidea</taxon>
        <taxon>Anguinidae</taxon>
        <taxon>Anguininae</taxon>
        <taxon>Ditylenchus</taxon>
    </lineage>
</organism>
<reference evidence="3" key="1">
    <citation type="submission" date="2022-11" db="UniProtKB">
        <authorList>
            <consortium name="WormBaseParasite"/>
        </authorList>
    </citation>
    <scope>IDENTIFICATION</scope>
</reference>
<sequence>MSDSSTPNRPNILTSGNEKANSNEGHSVSPLEPLDPYRLRDMVVDRQANGSHSLQGSWSSPSQQPLPINSSPANNRTPGSNVQSPMSVQPQRSSTAFSDHPAASTPLSGSIINPQMQQQQQNSPFAVPMGYNPQQQQQEMAYAASPASQRMATPHSVGMIGQSPLGSPPQQPISHPTPQSPFAMPPRAPSTASSTAASPFPMVQPQQVLHHPMNVQQGQYPPGAFPTGQSPMYGQMMAAQQQQQRMVYPGMQPMPGQMHHYPYQQPQWVHQQNQAQHYMVGQQQHQRLMGPPPSGQMKPGMQPGMPVRVPYPGQGYPYQSQMMYSQPGSVGPPPPSAVLPAQPPGPSSAGPAGTSQSNSGSTPKQKGSKGAQQAAAAAALAQQQQAQFQRQQQVQIAQGFPPGTVVQMGGHPNQQGQYTSAMYPGGNGSQGMVGSHPAQQPQYGQPQQMRLAPTANPNPSEQQAIPPQLQLDNNNHSSSHLLCSNHPPQLFNLPLTVDFWI</sequence>
<dbReference type="Proteomes" id="UP000887574">
    <property type="component" value="Unplaced"/>
</dbReference>
<protein>
    <submittedName>
        <fullName evidence="3">Uncharacterized protein</fullName>
    </submittedName>
</protein>
<feature type="compositionally biased region" description="Low complexity" evidence="1">
    <location>
        <begin position="347"/>
        <end position="357"/>
    </location>
</feature>
<feature type="compositionally biased region" description="Pro residues" evidence="1">
    <location>
        <begin position="330"/>
        <end position="346"/>
    </location>
</feature>
<name>A0A915EE47_9BILA</name>
<dbReference type="WBParaSite" id="jg5709">
    <property type="protein sequence ID" value="jg5709"/>
    <property type="gene ID" value="jg5709"/>
</dbReference>
<feature type="compositionally biased region" description="Polar residues" evidence="1">
    <location>
        <begin position="1"/>
        <end position="26"/>
    </location>
</feature>
<feature type="compositionally biased region" description="Polar residues" evidence="1">
    <location>
        <begin position="455"/>
        <end position="465"/>
    </location>
</feature>